<name>A0A1G6CF03_9HYPH</name>
<dbReference type="SUPFAM" id="SSF47473">
    <property type="entry name" value="EF-hand"/>
    <property type="match status" value="1"/>
</dbReference>
<organism evidence="3 4">
    <name type="scientific">Bauldia litoralis</name>
    <dbReference type="NCBI Taxonomy" id="665467"/>
    <lineage>
        <taxon>Bacteria</taxon>
        <taxon>Pseudomonadati</taxon>
        <taxon>Pseudomonadota</taxon>
        <taxon>Alphaproteobacteria</taxon>
        <taxon>Hyphomicrobiales</taxon>
        <taxon>Kaistiaceae</taxon>
        <taxon>Bauldia</taxon>
    </lineage>
</organism>
<evidence type="ECO:0000313" key="4">
    <source>
        <dbReference type="Proteomes" id="UP000199071"/>
    </source>
</evidence>
<feature type="signal peptide" evidence="1">
    <location>
        <begin position="1"/>
        <end position="37"/>
    </location>
</feature>
<dbReference type="AlphaFoldDB" id="A0A1G6CF03"/>
<protein>
    <submittedName>
        <fullName evidence="3">EF hand</fullName>
    </submittedName>
</protein>
<accession>A0A1G6CF03</accession>
<reference evidence="3 4" key="1">
    <citation type="submission" date="2016-10" db="EMBL/GenBank/DDBJ databases">
        <authorList>
            <person name="de Groot N.N."/>
        </authorList>
    </citation>
    <scope>NUCLEOTIDE SEQUENCE [LARGE SCALE GENOMIC DNA]</scope>
    <source>
        <strain evidence="3 4">ATCC 35022</strain>
    </source>
</reference>
<dbReference type="InterPro" id="IPR002048">
    <property type="entry name" value="EF_hand_dom"/>
</dbReference>
<dbReference type="EMBL" id="FMXQ01000004">
    <property type="protein sequence ID" value="SDB31460.1"/>
    <property type="molecule type" value="Genomic_DNA"/>
</dbReference>
<feature type="domain" description="EF-hand" evidence="2">
    <location>
        <begin position="110"/>
        <end position="143"/>
    </location>
</feature>
<dbReference type="PROSITE" id="PS50222">
    <property type="entry name" value="EF_HAND_2"/>
    <property type="match status" value="1"/>
</dbReference>
<keyword evidence="1" id="KW-0732">Signal</keyword>
<dbReference type="Proteomes" id="UP000199071">
    <property type="component" value="Unassembled WGS sequence"/>
</dbReference>
<gene>
    <name evidence="3" type="ORF">SAMN02982931_02407</name>
</gene>
<evidence type="ECO:0000256" key="1">
    <source>
        <dbReference type="SAM" id="SignalP"/>
    </source>
</evidence>
<sequence length="143" mass="15351">MSRDANLSPENWSKVMRVLIAAAAAAAFAAFAAPAVAEPTDMEIVFIKSDENGDGVLSKGEVLIISIRQFDESDANGDQVIDAEEAGEIATHVEFTDNDADKSGSLSLEEMIEEKLADFKAIDADSDGFLTMEEIETAYEGQQ</sequence>
<dbReference type="OrthoDB" id="7631435at2"/>
<proteinExistence type="predicted"/>
<dbReference type="Gene3D" id="1.10.238.10">
    <property type="entry name" value="EF-hand"/>
    <property type="match status" value="1"/>
</dbReference>
<dbReference type="PROSITE" id="PS00018">
    <property type="entry name" value="EF_HAND_1"/>
    <property type="match status" value="1"/>
</dbReference>
<keyword evidence="4" id="KW-1185">Reference proteome</keyword>
<dbReference type="InterPro" id="IPR011992">
    <property type="entry name" value="EF-hand-dom_pair"/>
</dbReference>
<dbReference type="Pfam" id="PF13202">
    <property type="entry name" value="EF-hand_5"/>
    <property type="match status" value="1"/>
</dbReference>
<evidence type="ECO:0000313" key="3">
    <source>
        <dbReference type="EMBL" id="SDB31460.1"/>
    </source>
</evidence>
<feature type="chain" id="PRO_5011689202" evidence="1">
    <location>
        <begin position="38"/>
        <end position="143"/>
    </location>
</feature>
<dbReference type="InterPro" id="IPR018247">
    <property type="entry name" value="EF_Hand_1_Ca_BS"/>
</dbReference>
<dbReference type="GO" id="GO:0005509">
    <property type="term" value="F:calcium ion binding"/>
    <property type="evidence" value="ECO:0007669"/>
    <property type="project" value="InterPro"/>
</dbReference>
<evidence type="ECO:0000259" key="2">
    <source>
        <dbReference type="PROSITE" id="PS50222"/>
    </source>
</evidence>